<feature type="compositionally biased region" description="Basic and acidic residues" evidence="9">
    <location>
        <begin position="378"/>
        <end position="403"/>
    </location>
</feature>
<feature type="domain" description="TonB-dependent receptor-like beta-barrel" evidence="11">
    <location>
        <begin position="363"/>
        <end position="883"/>
    </location>
</feature>
<feature type="domain" description="TonB-dependent receptor plug" evidence="12">
    <location>
        <begin position="61"/>
        <end position="155"/>
    </location>
</feature>
<keyword evidence="4" id="KW-0812">Transmembrane</keyword>
<dbReference type="PANTHER" id="PTHR30069">
    <property type="entry name" value="TONB-DEPENDENT OUTER MEMBRANE RECEPTOR"/>
    <property type="match status" value="1"/>
</dbReference>
<dbReference type="EMBL" id="CP034662">
    <property type="protein sequence ID" value="AZQ93065.1"/>
    <property type="molecule type" value="Genomic_DNA"/>
</dbReference>
<dbReference type="GO" id="GO:0044718">
    <property type="term" value="P:siderophore transmembrane transport"/>
    <property type="evidence" value="ECO:0007669"/>
    <property type="project" value="TreeGrafter"/>
</dbReference>
<evidence type="ECO:0000256" key="8">
    <source>
        <dbReference type="RuleBase" id="RU003357"/>
    </source>
</evidence>
<dbReference type="GO" id="GO:0015344">
    <property type="term" value="F:siderophore uptake transmembrane transporter activity"/>
    <property type="evidence" value="ECO:0007669"/>
    <property type="project" value="TreeGrafter"/>
</dbReference>
<feature type="region of interest" description="Disordered" evidence="9">
    <location>
        <begin position="378"/>
        <end position="407"/>
    </location>
</feature>
<accession>A0A3S9QEE2</accession>
<dbReference type="SUPFAM" id="SSF56935">
    <property type="entry name" value="Porins"/>
    <property type="match status" value="1"/>
</dbReference>
<dbReference type="RefSeq" id="WP_003667301.1">
    <property type="nucleotide sequence ID" value="NZ_CP010573.1"/>
</dbReference>
<dbReference type="Pfam" id="PF00593">
    <property type="entry name" value="TonB_dep_Rec_b-barrel"/>
    <property type="match status" value="1"/>
</dbReference>
<dbReference type="Pfam" id="PF07715">
    <property type="entry name" value="Plug"/>
    <property type="match status" value="1"/>
</dbReference>
<evidence type="ECO:0000259" key="11">
    <source>
        <dbReference type="Pfam" id="PF00593"/>
    </source>
</evidence>
<dbReference type="InterPro" id="IPR037066">
    <property type="entry name" value="Plug_dom_sf"/>
</dbReference>
<keyword evidence="13" id="KW-0675">Receptor</keyword>
<dbReference type="AlphaFoldDB" id="A0A3S9QEE2"/>
<dbReference type="Proteomes" id="UP000280228">
    <property type="component" value="Chromosome"/>
</dbReference>
<keyword evidence="3" id="KW-1134">Transmembrane beta strand</keyword>
<dbReference type="GO" id="GO:0009279">
    <property type="term" value="C:cell outer membrane"/>
    <property type="evidence" value="ECO:0007669"/>
    <property type="project" value="UniProtKB-SubCell"/>
</dbReference>
<evidence type="ECO:0000256" key="10">
    <source>
        <dbReference type="SAM" id="SignalP"/>
    </source>
</evidence>
<evidence type="ECO:0000313" key="14">
    <source>
        <dbReference type="Proteomes" id="UP000280228"/>
    </source>
</evidence>
<keyword evidence="7" id="KW-0998">Cell outer membrane</keyword>
<gene>
    <name evidence="13" type="ORF">EJK53_0081</name>
</gene>
<feature type="signal peptide" evidence="10">
    <location>
        <begin position="1"/>
        <end position="20"/>
    </location>
</feature>
<dbReference type="PANTHER" id="PTHR30069:SF40">
    <property type="entry name" value="TONB-DEPENDENT RECEPTOR NMB0964-RELATED"/>
    <property type="match status" value="1"/>
</dbReference>
<keyword evidence="5 8" id="KW-0798">TonB box</keyword>
<comment type="subcellular location">
    <subcellularLocation>
        <location evidence="1">Cell outer membrane</location>
        <topology evidence="1">Multi-pass membrane protein</topology>
    </subcellularLocation>
</comment>
<reference evidence="13 14" key="1">
    <citation type="submission" date="2018-12" db="EMBL/GenBank/DDBJ databases">
        <title>Persistence of Moraxella catarrhalis in Chronic Obstructive Pulmonary Disease and Regulation of the Hag/MID Adhesin.</title>
        <authorList>
            <person name="Murphy T."/>
            <person name="Zhao X."/>
            <person name="Vyas G."/>
            <person name="Aluvathingal J."/>
            <person name="Nadendla S."/>
            <person name="Tallon L."/>
            <person name="Tettelin H."/>
        </authorList>
    </citation>
    <scope>NUCLEOTIDE SEQUENCE [LARGE SCALE GENOMIC DNA]</scope>
    <source>
        <strain evidence="13 14">46P58B1</strain>
    </source>
</reference>
<feature type="chain" id="PRO_5019053219" evidence="10">
    <location>
        <begin position="21"/>
        <end position="913"/>
    </location>
</feature>
<dbReference type="Gene3D" id="2.170.130.10">
    <property type="entry name" value="TonB-dependent receptor, plug domain"/>
    <property type="match status" value="1"/>
</dbReference>
<dbReference type="InterPro" id="IPR036942">
    <property type="entry name" value="Beta-barrel_TonB_sf"/>
</dbReference>
<comment type="similarity">
    <text evidence="8">Belongs to the TonB-dependent receptor family.</text>
</comment>
<sequence length="913" mass="102532">MIKKPLVCAISATFAMPAVADNTKLGEEPTTTLKGVLVSSQTNQNTGFVSNDSKQSSDLTLSKDKLKYRSATLGNALSGELGIHSNPFGGGSSAPVVRGQEGVRLKILQNGTDVIDVSSISPDHVVATDTLLASKVELVRGADTLLYGLASPAGVINVVDDRIPNRMPSGAIHDKIEGETMLRYNTNNHEKLATAGVSFGVGDRIAVRVEGLKREADDYQVPHFQADRMLDYVPGSANNSTVGMIGVSYIHDNGHIGASYSHRKDRYGIPGHIHCDSQREHFIKWHNITKSNYYLPIYPHLMEDSDIDDNPHTHCRHNHEDHIGEHNPTGVPINHEHHSPWIDMKTNRYDIRGEVYRPIQGLDKIKLSLTYADYYHDEKDAGNEQDPNNHKPSERDTTVDKGHASSIFTKKGVNGRLELYHTPTKRLSGVLGIGYQTQKSAAGEAYLPSYFQSEAEWQKAQSQNINQYRPYLLVPNTNKSLGIFGLEQLKLNQMTFKVAMRHERQKTPIEYDQHLLDHALQYFLSKAQLKAPDHPDLTTYKQHATSYAGSALWDITPNHRLSLTYSHNERIPSPMELYYQGGHLATSSFEHGNKNLVKEKSDNYELGFMHTADKVSYKASTYYSNFDNYIFNETIAKEGNLYIRRYNQTTAKFYGVEGSLTYQPNANHSVMFFGDMVQGKIGALSDIKGKLVYAGRKWVYFDDDIKDMTVDDNGDYDADGGLTCALKTPEQWGQINDNNDCSTTINVYKNGTTTSGEEDYDRLARNPTYAPRVPPSRLGIRWQGYFGDHWSANAEFNHVFAQNKVATSTVAIKPQFKQPEGCQRHESHCRISDYGSDNNPLMMQPRYITENKTAGYNLLNVGLDYNNAYRNVDYTLSIRANNLLNEQIYIHNSFLPFVPQMGRNLTLGLTAKF</sequence>
<dbReference type="InterPro" id="IPR039426">
    <property type="entry name" value="TonB-dep_rcpt-like"/>
</dbReference>
<evidence type="ECO:0000256" key="7">
    <source>
        <dbReference type="ARBA" id="ARBA00023237"/>
    </source>
</evidence>
<dbReference type="InterPro" id="IPR000531">
    <property type="entry name" value="Beta-barrel_TonB"/>
</dbReference>
<protein>
    <submittedName>
        <fullName evidence="13">TonB-dependent Receptor Plug domain protein</fullName>
    </submittedName>
</protein>
<keyword evidence="2" id="KW-0813">Transport</keyword>
<evidence type="ECO:0000256" key="5">
    <source>
        <dbReference type="ARBA" id="ARBA00023077"/>
    </source>
</evidence>
<keyword evidence="6 8" id="KW-0472">Membrane</keyword>
<organism evidence="13 14">
    <name type="scientific">Moraxella catarrhalis</name>
    <name type="common">Branhamella catarrhalis</name>
    <dbReference type="NCBI Taxonomy" id="480"/>
    <lineage>
        <taxon>Bacteria</taxon>
        <taxon>Pseudomonadati</taxon>
        <taxon>Pseudomonadota</taxon>
        <taxon>Gammaproteobacteria</taxon>
        <taxon>Moraxellales</taxon>
        <taxon>Moraxellaceae</taxon>
        <taxon>Moraxella</taxon>
    </lineage>
</organism>
<evidence type="ECO:0000313" key="13">
    <source>
        <dbReference type="EMBL" id="AZQ93065.1"/>
    </source>
</evidence>
<name>A0A3S9QEE2_MORCA</name>
<evidence type="ECO:0000259" key="12">
    <source>
        <dbReference type="Pfam" id="PF07715"/>
    </source>
</evidence>
<dbReference type="Gene3D" id="2.40.170.20">
    <property type="entry name" value="TonB-dependent receptor, beta-barrel domain"/>
    <property type="match status" value="1"/>
</dbReference>
<evidence type="ECO:0000256" key="9">
    <source>
        <dbReference type="SAM" id="MobiDB-lite"/>
    </source>
</evidence>
<evidence type="ECO:0000256" key="1">
    <source>
        <dbReference type="ARBA" id="ARBA00004571"/>
    </source>
</evidence>
<evidence type="ECO:0000256" key="6">
    <source>
        <dbReference type="ARBA" id="ARBA00023136"/>
    </source>
</evidence>
<evidence type="ECO:0000256" key="4">
    <source>
        <dbReference type="ARBA" id="ARBA00022692"/>
    </source>
</evidence>
<evidence type="ECO:0000256" key="3">
    <source>
        <dbReference type="ARBA" id="ARBA00022452"/>
    </source>
</evidence>
<proteinExistence type="inferred from homology"/>
<evidence type="ECO:0000256" key="2">
    <source>
        <dbReference type="ARBA" id="ARBA00022448"/>
    </source>
</evidence>
<keyword evidence="10" id="KW-0732">Signal</keyword>
<dbReference type="InterPro" id="IPR012910">
    <property type="entry name" value="Plug_dom"/>
</dbReference>